<reference evidence="2 3" key="1">
    <citation type="submission" date="2017-02" db="EMBL/GenBank/DDBJ databases">
        <title>Genomes of Trichoderma spp. with biocontrol activity.</title>
        <authorList>
            <person name="Gardiner D."/>
            <person name="Kazan K."/>
            <person name="Vos C."/>
            <person name="Harvey P."/>
        </authorList>
    </citation>
    <scope>NUCLEOTIDE SEQUENCE [LARGE SCALE GENOMIC DNA]</scope>
    <source>
        <strain evidence="2 3">A5MH</strain>
    </source>
</reference>
<dbReference type="Proteomes" id="UP000236546">
    <property type="component" value="Unassembled WGS sequence"/>
</dbReference>
<name>A0A2K0T2Z6_9HYPO</name>
<dbReference type="EMBL" id="MTYH01000074">
    <property type="protein sequence ID" value="PNP39894.1"/>
    <property type="molecule type" value="Genomic_DNA"/>
</dbReference>
<evidence type="ECO:0000313" key="3">
    <source>
        <dbReference type="Proteomes" id="UP000236546"/>
    </source>
</evidence>
<evidence type="ECO:0000313" key="2">
    <source>
        <dbReference type="EMBL" id="PNP39894.1"/>
    </source>
</evidence>
<comment type="caution">
    <text evidence="2">The sequence shown here is derived from an EMBL/GenBank/DDBJ whole genome shotgun (WGS) entry which is preliminary data.</text>
</comment>
<evidence type="ECO:0000256" key="1">
    <source>
        <dbReference type="SAM" id="MobiDB-lite"/>
    </source>
</evidence>
<feature type="region of interest" description="Disordered" evidence="1">
    <location>
        <begin position="1"/>
        <end position="33"/>
    </location>
</feature>
<proteinExistence type="predicted"/>
<gene>
    <name evidence="2" type="ORF">TGAMA5MH_08160</name>
</gene>
<accession>A0A2K0T2Z6</accession>
<dbReference type="AlphaFoldDB" id="A0A2K0T2Z6"/>
<organism evidence="2 3">
    <name type="scientific">Trichoderma gamsii</name>
    <dbReference type="NCBI Taxonomy" id="398673"/>
    <lineage>
        <taxon>Eukaryota</taxon>
        <taxon>Fungi</taxon>
        <taxon>Dikarya</taxon>
        <taxon>Ascomycota</taxon>
        <taxon>Pezizomycotina</taxon>
        <taxon>Sordariomycetes</taxon>
        <taxon>Hypocreomycetidae</taxon>
        <taxon>Hypocreales</taxon>
        <taxon>Hypocreaceae</taxon>
        <taxon>Trichoderma</taxon>
    </lineage>
</organism>
<sequence>MDQRTNGIGSRGETLANRAHPIGGPLMAKHEMA</sequence>
<protein>
    <submittedName>
        <fullName evidence="2">Uncharacterized protein</fullName>
    </submittedName>
</protein>